<name>A0A2N9AJU0_METEX</name>
<keyword evidence="1" id="KW-0812">Transmembrane</keyword>
<proteinExistence type="predicted"/>
<dbReference type="Proteomes" id="UP001223720">
    <property type="component" value="Chromosome"/>
</dbReference>
<reference evidence="4" key="1">
    <citation type="submission" date="2017-10" db="EMBL/GenBank/DDBJ databases">
        <authorList>
            <person name="Regsiter A."/>
            <person name="William W."/>
        </authorList>
    </citation>
    <scope>NUCLEOTIDE SEQUENCE [LARGE SCALE GENOMIC DNA]</scope>
</reference>
<sequence length="150" mass="16767">MANIKDNERSSNIEKDELAERENFLNYNYREPIELAKQSIGIVSGILLFSVNFSDKLGGIENSPPSYKYVLLASWAFLLLSITFCGLSISLSWNSARYMLWGQNEVRPPRKSRRLSRFAANCLTSAGIFFVLGLAMMIAGGFMSSVVRPA</sequence>
<keyword evidence="1" id="KW-0472">Membrane</keyword>
<feature type="transmembrane region" description="Helical" evidence="1">
    <location>
        <begin position="118"/>
        <end position="143"/>
    </location>
</feature>
<dbReference type="Proteomes" id="UP000233769">
    <property type="component" value="Chromosome tk0001"/>
</dbReference>
<evidence type="ECO:0000256" key="1">
    <source>
        <dbReference type="SAM" id="Phobius"/>
    </source>
</evidence>
<gene>
    <name evidence="3" type="ORF">KEC54_25120</name>
    <name evidence="2" type="ORF">TK0001_1002</name>
</gene>
<protein>
    <recommendedName>
        <fullName evidence="5">Transmembrane protein</fullName>
    </recommendedName>
</protein>
<evidence type="ECO:0000313" key="4">
    <source>
        <dbReference type="Proteomes" id="UP000233769"/>
    </source>
</evidence>
<keyword evidence="1" id="KW-1133">Transmembrane helix</keyword>
<evidence type="ECO:0000313" key="3">
    <source>
        <dbReference type="EMBL" id="WHQ69574.1"/>
    </source>
</evidence>
<dbReference type="EMBL" id="CP073633">
    <property type="protein sequence ID" value="WHQ69574.1"/>
    <property type="molecule type" value="Genomic_DNA"/>
</dbReference>
<feature type="transmembrane region" description="Helical" evidence="1">
    <location>
        <begin position="73"/>
        <end position="93"/>
    </location>
</feature>
<accession>A0A2N9AJU0</accession>
<reference evidence="2" key="2">
    <citation type="submission" date="2017-10" db="EMBL/GenBank/DDBJ databases">
        <authorList>
            <person name="Banno H."/>
            <person name="Chua N.-H."/>
        </authorList>
    </citation>
    <scope>NUCLEOTIDE SEQUENCE [LARGE SCALE GENOMIC DNA]</scope>
    <source>
        <strain evidence="2">TK 0001</strain>
    </source>
</reference>
<dbReference type="EMBL" id="LT962688">
    <property type="protein sequence ID" value="SOR27604.1"/>
    <property type="molecule type" value="Genomic_DNA"/>
</dbReference>
<dbReference type="RefSeq" id="WP_157937224.1">
    <property type="nucleotide sequence ID" value="NZ_CP073633.1"/>
</dbReference>
<feature type="transmembrane region" description="Helical" evidence="1">
    <location>
        <begin position="35"/>
        <end position="53"/>
    </location>
</feature>
<dbReference type="AlphaFoldDB" id="A0A2N9AJU0"/>
<organism evidence="2 4">
    <name type="scientific">Methylorubrum extorquens</name>
    <name type="common">Methylobacterium dichloromethanicum</name>
    <name type="synonym">Methylobacterium extorquens</name>
    <dbReference type="NCBI Taxonomy" id="408"/>
    <lineage>
        <taxon>Bacteria</taxon>
        <taxon>Pseudomonadati</taxon>
        <taxon>Pseudomonadota</taxon>
        <taxon>Alphaproteobacteria</taxon>
        <taxon>Hyphomicrobiales</taxon>
        <taxon>Methylobacteriaceae</taxon>
        <taxon>Methylorubrum</taxon>
    </lineage>
</organism>
<evidence type="ECO:0008006" key="5">
    <source>
        <dbReference type="Google" id="ProtNLM"/>
    </source>
</evidence>
<evidence type="ECO:0000313" key="2">
    <source>
        <dbReference type="EMBL" id="SOR27604.1"/>
    </source>
</evidence>
<reference evidence="3" key="3">
    <citation type="journal article" date="2022" name="Biotechnol. Bioprocess Eng.">
        <title>Pan-genome Analysis Reveals Comparative Genomic Features of Central Metabolic Pathways in Methylorubrum extorquens.</title>
        <authorList>
            <person name="Lee G.M."/>
            <person name="Scott-Nevros Z.K."/>
            <person name="Lee S.-M."/>
            <person name="Kim D."/>
        </authorList>
    </citation>
    <scope>NUCLEOTIDE SEQUENCE</scope>
    <source>
        <strain evidence="3">ATCC 55366</strain>
    </source>
</reference>